<organism evidence="2 3">
    <name type="scientific">Burkholderia multivorans CGD2</name>
    <dbReference type="NCBI Taxonomy" id="513052"/>
    <lineage>
        <taxon>Bacteria</taxon>
        <taxon>Pseudomonadati</taxon>
        <taxon>Pseudomonadota</taxon>
        <taxon>Betaproteobacteria</taxon>
        <taxon>Burkholderiales</taxon>
        <taxon>Burkholderiaceae</taxon>
        <taxon>Burkholderia</taxon>
        <taxon>Burkholderia cepacia complex</taxon>
    </lineage>
</organism>
<sequence length="39" mass="4012">MRDALKRPALARRSGIGAGTHGGPATIAVRPATDGRLSR</sequence>
<evidence type="ECO:0000313" key="2">
    <source>
        <dbReference type="EMBL" id="EEE06495.1"/>
    </source>
</evidence>
<accession>B9BRS4</accession>
<protein>
    <submittedName>
        <fullName evidence="2">Uncharacterized protein</fullName>
    </submittedName>
</protein>
<evidence type="ECO:0000313" key="3">
    <source>
        <dbReference type="Proteomes" id="UP000004535"/>
    </source>
</evidence>
<comment type="caution">
    <text evidence="2">The sequence shown here is derived from an EMBL/GenBank/DDBJ whole genome shotgun (WGS) entry which is preliminary data.</text>
</comment>
<feature type="region of interest" description="Disordered" evidence="1">
    <location>
        <begin position="1"/>
        <end position="39"/>
    </location>
</feature>
<reference evidence="2 3" key="1">
    <citation type="journal article" date="2012" name="J. Bacteriol.">
        <title>Draft Genome Sequence Determination for Cystic Fibrosis and Chronic Granulomatous Disease Burkholderia multivorans Isolates.</title>
        <authorList>
            <person name="Varga J.J."/>
            <person name="Losada L."/>
            <person name="Zelazny A.M."/>
            <person name="Brinkac L."/>
            <person name="Harkins D."/>
            <person name="Radune D."/>
            <person name="Hostetler J."/>
            <person name="Sampaio E.P."/>
            <person name="Ronning C.M."/>
            <person name="Nierman W.C."/>
            <person name="Greenberg D.E."/>
            <person name="Holland S.M."/>
            <person name="Goldberg J.B."/>
        </authorList>
    </citation>
    <scope>NUCLEOTIDE SEQUENCE [LARGE SCALE GENOMIC DNA]</scope>
    <source>
        <strain evidence="2 3">CGD2</strain>
    </source>
</reference>
<gene>
    <name evidence="2" type="ORF">BURMUCGD2_4091</name>
</gene>
<proteinExistence type="predicted"/>
<dbReference type="AlphaFoldDB" id="B9BRS4"/>
<dbReference type="EMBL" id="ACFC01000006">
    <property type="protein sequence ID" value="EEE06495.1"/>
    <property type="molecule type" value="Genomic_DNA"/>
</dbReference>
<dbReference type="Proteomes" id="UP000004535">
    <property type="component" value="Unassembled WGS sequence"/>
</dbReference>
<evidence type="ECO:0000256" key="1">
    <source>
        <dbReference type="SAM" id="MobiDB-lite"/>
    </source>
</evidence>
<name>B9BRS4_9BURK</name>